<evidence type="ECO:0000313" key="3">
    <source>
        <dbReference type="Proteomes" id="UP000245838"/>
    </source>
</evidence>
<feature type="region of interest" description="Disordered" evidence="1">
    <location>
        <begin position="49"/>
        <end position="84"/>
    </location>
</feature>
<proteinExistence type="predicted"/>
<reference evidence="2 3" key="1">
    <citation type="submission" date="2015-05" db="EMBL/GenBank/DDBJ databases">
        <authorList>
            <person name="Goodhead I."/>
        </authorList>
    </citation>
    <scope>NUCLEOTIDE SEQUENCE [LARGE SCALE GENOMIC DNA]</scope>
    <source>
        <strain evidence="3">morsitans</strain>
    </source>
</reference>
<dbReference type="RefSeq" id="WP_158302382.1">
    <property type="nucleotide sequence ID" value="NC_007712.1"/>
</dbReference>
<feature type="compositionally biased region" description="Polar residues" evidence="1">
    <location>
        <begin position="61"/>
        <end position="71"/>
    </location>
</feature>
<accession>A0A193QJK8</accession>
<evidence type="ECO:0000256" key="1">
    <source>
        <dbReference type="SAM" id="MobiDB-lite"/>
    </source>
</evidence>
<dbReference type="EMBL" id="LN854557">
    <property type="protein sequence ID" value="CRL45374.1"/>
    <property type="molecule type" value="Genomic_DNA"/>
</dbReference>
<organism evidence="2 3">
    <name type="scientific">Sodalis glossinidius (strain morsitans)</name>
    <dbReference type="NCBI Taxonomy" id="343509"/>
    <lineage>
        <taxon>Bacteria</taxon>
        <taxon>Pseudomonadati</taxon>
        <taxon>Pseudomonadota</taxon>
        <taxon>Gammaproteobacteria</taxon>
        <taxon>Enterobacterales</taxon>
        <taxon>Bruguierivoracaceae</taxon>
        <taxon>Sodalis</taxon>
    </lineage>
</organism>
<name>A0A193QJK8_SODGM</name>
<protein>
    <submittedName>
        <fullName evidence="2">Uncharacterized protein</fullName>
    </submittedName>
</protein>
<dbReference type="Proteomes" id="UP000245838">
    <property type="component" value="Chromosome sggmmb4_Chromosome"/>
</dbReference>
<gene>
    <name evidence="2" type="ORF">SGGMMB4_03043</name>
</gene>
<evidence type="ECO:0000313" key="2">
    <source>
        <dbReference type="EMBL" id="CRL45374.1"/>
    </source>
</evidence>
<dbReference type="AlphaFoldDB" id="A0A193QJK8"/>
<sequence>MHKKDKYQYLDRYICSKNMRQNTTKHNIFINNLSLISTCRLRQNRPNLTAEHPTFDEGNTMHYSRSASANSGVGIRTPLFTPRP</sequence>